<evidence type="ECO:0000313" key="1">
    <source>
        <dbReference type="EMBL" id="KAH7959700.1"/>
    </source>
</evidence>
<evidence type="ECO:0000313" key="2">
    <source>
        <dbReference type="Proteomes" id="UP000821865"/>
    </source>
</evidence>
<comment type="caution">
    <text evidence="1">The sequence shown here is derived from an EMBL/GenBank/DDBJ whole genome shotgun (WGS) entry which is preliminary data.</text>
</comment>
<organism evidence="1 2">
    <name type="scientific">Dermacentor silvarum</name>
    <name type="common">Tick</name>
    <dbReference type="NCBI Taxonomy" id="543639"/>
    <lineage>
        <taxon>Eukaryota</taxon>
        <taxon>Metazoa</taxon>
        <taxon>Ecdysozoa</taxon>
        <taxon>Arthropoda</taxon>
        <taxon>Chelicerata</taxon>
        <taxon>Arachnida</taxon>
        <taxon>Acari</taxon>
        <taxon>Parasitiformes</taxon>
        <taxon>Ixodida</taxon>
        <taxon>Ixodoidea</taxon>
        <taxon>Ixodidae</taxon>
        <taxon>Rhipicephalinae</taxon>
        <taxon>Dermacentor</taxon>
    </lineage>
</organism>
<keyword evidence="2" id="KW-1185">Reference proteome</keyword>
<proteinExistence type="predicted"/>
<sequence>MCGRNMAMSKRQKRLGEDEESDGSNESQNEDSDSEQDELVDTEVNVDFEARTPDDSDFHGIRRLLQQLFLKARVNLSDLTNLILERNFSAVDAVAHVRENMSENKPDSEMEDRTEDETKVSNAGSLCRSWIYASRRRLDGAATNTACQQQATVFSNVPAVVVTPGARVEPRARRASLRVRRPSSRVPAALSSGFLHRAAGEIFQIESVFQTTSIMAGDSWSGSLMRP</sequence>
<reference evidence="1" key="1">
    <citation type="submission" date="2020-05" db="EMBL/GenBank/DDBJ databases">
        <title>Large-scale comparative analyses of tick genomes elucidate their genetic diversity and vector capacities.</title>
        <authorList>
            <person name="Jia N."/>
            <person name="Wang J."/>
            <person name="Shi W."/>
            <person name="Du L."/>
            <person name="Sun Y."/>
            <person name="Zhan W."/>
            <person name="Jiang J."/>
            <person name="Wang Q."/>
            <person name="Zhang B."/>
            <person name="Ji P."/>
            <person name="Sakyi L.B."/>
            <person name="Cui X."/>
            <person name="Yuan T."/>
            <person name="Jiang B."/>
            <person name="Yang W."/>
            <person name="Lam T.T.-Y."/>
            <person name="Chang Q."/>
            <person name="Ding S."/>
            <person name="Wang X."/>
            <person name="Zhu J."/>
            <person name="Ruan X."/>
            <person name="Zhao L."/>
            <person name="Wei J."/>
            <person name="Que T."/>
            <person name="Du C."/>
            <person name="Cheng J."/>
            <person name="Dai P."/>
            <person name="Han X."/>
            <person name="Huang E."/>
            <person name="Gao Y."/>
            <person name="Liu J."/>
            <person name="Shao H."/>
            <person name="Ye R."/>
            <person name="Li L."/>
            <person name="Wei W."/>
            <person name="Wang X."/>
            <person name="Wang C."/>
            <person name="Yang T."/>
            <person name="Huo Q."/>
            <person name="Li W."/>
            <person name="Guo W."/>
            <person name="Chen H."/>
            <person name="Zhou L."/>
            <person name="Ni X."/>
            <person name="Tian J."/>
            <person name="Zhou Y."/>
            <person name="Sheng Y."/>
            <person name="Liu T."/>
            <person name="Pan Y."/>
            <person name="Xia L."/>
            <person name="Li J."/>
            <person name="Zhao F."/>
            <person name="Cao W."/>
        </authorList>
    </citation>
    <scope>NUCLEOTIDE SEQUENCE</scope>
    <source>
        <strain evidence="1">Dsil-2018</strain>
    </source>
</reference>
<dbReference type="Proteomes" id="UP000821865">
    <property type="component" value="Chromosome 3"/>
</dbReference>
<name>A0ACB8D594_DERSI</name>
<gene>
    <name evidence="1" type="ORF">HPB49_013125</name>
</gene>
<accession>A0ACB8D594</accession>
<dbReference type="EMBL" id="CM023472">
    <property type="protein sequence ID" value="KAH7959700.1"/>
    <property type="molecule type" value="Genomic_DNA"/>
</dbReference>
<protein>
    <submittedName>
        <fullName evidence="1">Uncharacterized protein</fullName>
    </submittedName>
</protein>